<dbReference type="Gene3D" id="1.20.1560.10">
    <property type="entry name" value="ABC transporter type 1, transmembrane domain"/>
    <property type="match status" value="2"/>
</dbReference>
<dbReference type="CDD" id="cd18598">
    <property type="entry name" value="ABC_6TM_MRP7_D1_like"/>
    <property type="match status" value="1"/>
</dbReference>
<reference evidence="16 17" key="1">
    <citation type="submission" date="2024-03" db="EMBL/GenBank/DDBJ databases">
        <title>Adaptation during the transition from Ophiocordyceps entomopathogen to insect associate is accompanied by gene loss and intensified selection.</title>
        <authorList>
            <person name="Ward C.M."/>
            <person name="Onetto C.A."/>
            <person name="Borneman A.R."/>
        </authorList>
    </citation>
    <scope>NUCLEOTIDE SEQUENCE [LARGE SCALE GENOMIC DNA]</scope>
    <source>
        <strain evidence="16">AWRI1</strain>
        <tissue evidence="16">Single Adult Female</tissue>
    </source>
</reference>
<feature type="domain" description="ABC transmembrane type-1" evidence="15">
    <location>
        <begin position="317"/>
        <end position="596"/>
    </location>
</feature>
<dbReference type="Gene3D" id="3.40.50.300">
    <property type="entry name" value="P-loop containing nucleotide triphosphate hydrolases"/>
    <property type="match status" value="2"/>
</dbReference>
<dbReference type="InterPro" id="IPR017871">
    <property type="entry name" value="ABC_transporter-like_CS"/>
</dbReference>
<keyword evidence="7" id="KW-0547">Nucleotide-binding</keyword>
<dbReference type="EMBL" id="JBBCAQ010000033">
    <property type="protein sequence ID" value="KAK7582311.1"/>
    <property type="molecule type" value="Genomic_DNA"/>
</dbReference>
<evidence type="ECO:0000256" key="4">
    <source>
        <dbReference type="ARBA" id="ARBA00022448"/>
    </source>
</evidence>
<dbReference type="FunFam" id="1.20.1560.10:FF:000113">
    <property type="entry name" value="ABC transporter, putative"/>
    <property type="match status" value="1"/>
</dbReference>
<feature type="transmembrane region" description="Helical" evidence="13">
    <location>
        <begin position="83"/>
        <end position="102"/>
    </location>
</feature>
<dbReference type="CDD" id="cd03244">
    <property type="entry name" value="ABCC_MRP_domain2"/>
    <property type="match status" value="1"/>
</dbReference>
<dbReference type="FunFam" id="1.20.1560.10:FF:000037">
    <property type="entry name" value="ATP-binding cassette subfamily C member 10"/>
    <property type="match status" value="1"/>
</dbReference>
<feature type="transmembrane region" description="Helical" evidence="13">
    <location>
        <begin position="178"/>
        <end position="199"/>
    </location>
</feature>
<dbReference type="GO" id="GO:0005524">
    <property type="term" value="F:ATP binding"/>
    <property type="evidence" value="ECO:0007669"/>
    <property type="project" value="UniProtKB-KW"/>
</dbReference>
<evidence type="ECO:0000256" key="5">
    <source>
        <dbReference type="ARBA" id="ARBA00022692"/>
    </source>
</evidence>
<feature type="transmembrane region" description="Helical" evidence="13">
    <location>
        <begin position="429"/>
        <end position="448"/>
    </location>
</feature>
<dbReference type="Pfam" id="PF00664">
    <property type="entry name" value="ABC_membrane"/>
    <property type="match status" value="2"/>
</dbReference>
<feature type="transmembrane region" description="Helical" evidence="13">
    <location>
        <begin position="894"/>
        <end position="915"/>
    </location>
</feature>
<keyword evidence="10 13" id="KW-1133">Transmembrane helix</keyword>
<feature type="domain" description="ABC transmembrane type-1" evidence="15">
    <location>
        <begin position="904"/>
        <end position="1205"/>
    </location>
</feature>
<accession>A0AAN9Y2X3</accession>
<sequence length="1484" mass="167715">MESLGSMTILGYNFYWNWTEFCGAPQFSIWSNNHQDLSYCFQMLCLQIPVLSLITVLSAFYAGKYQTWVVRTFREKFILRTRMLISFLICIVPAVRLTIQVINNSDTVYAVNYWVSILESIAWLVHTCYVSALKHRLGVSLRGPVIMSSLWILLYSSSIIRLRSIYFYSLKIPSEKEIVTVTFCTIAVVLQTLYAFTLIPSEDSPSRRNTIDIVDQNDVAFRSSLSQYVRFREDFDPLYLGTAMEGSGFWSRFLFWWVNPLIEKGANSQLRQADDMFDLPSNLTTSDLNYKFRMIHDTAPISLLRTLHKRFAKQFYGVGVLKFVADLSALVSPLLLNELIKYIEDLEMPVFYGYLFGAGIFLATLVNSFCTVHFDFIAGKMSLKLQSTLISLIYQKILCLKPSVFKDIGVGEIVNHVSVDMDRISNSCLSFHAVWSIPLQLVLTLYLLYVQVGIAFLAGVAFSILMIPLNKVLASKIASYSSCLLAEKDRRVEIMSEVLKGIRVIKFNVWEEFFVRKVLHIRENEVKYLKYRKYLDAMCVYFWATTPVIISLLTFTFYVYLGGELKASVIFTSLALLNMLIVPLNAFPWVLNGIIEAWISVKRVDVFLGLNELKLNEYYGPSTTDDISLVITDGNFSWTGHRLHLKNINLTVYKGQFVGICGPVGSGKSSLLCAILGEIQKVSGEVRREDVSRGIGYVPQTPWIQQCTVRDNILFGKPYDASRYRTVVEACALVEDFYMWTNGDFEIVGEGGVTLSGGQKTRIALARAVYQDVDFYIFDDILSAVDVHVANHIFEHCIKKLLVGKTKILVSHYATAYAFVDWLLVMENGSIVKQGSPSTVLDNINYTELQETIRATSEKMNFRLSKRRASLNDADSQKEISAMGSVSKRVYLRYWRSVGPCLGLFIILLVAAMQISKVGVDWWLSIWVTVKTDRSANITDFYYLNSFESTLISKVGSNIHYFLQVYAGIGILNSFIVILRAFFFAYGGIKAAKIVHKNLLRSVTEASMEFFEVSPLGRILNRFSSDTNTVDDALPFDLNILLAQVAAVFGIIFTSIYGMPWLCLFIAPLIPVYHWLQKNYRLTSRDLKRIMSVSLSPLYSHINETISGIPCIRAFNESVRFVRENQEKVDTLQKCNITSLAASMWLNIRLQIIGICVISSVCFIAILQRHFDVAHSGFVGLALTYALTLTGSLGSVVNIFVETERKMVAMERVSEYIEKVEPEATVLTREIELPFAWPYQGVVSFVNVHLQYRDDLNYALKDVSFETLSGEKIGIVGRTGSGKSSLFAALFRLTPIFDGSIYIDAVDITNVPLKKLRSKLTIIPQDPFLFSDTVRKNLDPLGEYDDDEIWGALNKCNVVQLVSSLGGLNAVLSTGGSNLSAGERQLICLARAVLRNSKVVCIDEATASIDRETDDHIQEIIKKVFRHSTVFTIAHRVQTVMYCDRILFMDHGEVAEYDNPQALLENPKSRFFNLVNGETNSTSS</sequence>
<dbReference type="PANTHER" id="PTHR24223:SF330">
    <property type="entry name" value="ATP-BINDING CASSETTE SUB-FAMILY C MEMBER 10"/>
    <property type="match status" value="1"/>
</dbReference>
<evidence type="ECO:0000256" key="12">
    <source>
        <dbReference type="ARBA" id="ARBA00034018"/>
    </source>
</evidence>
<dbReference type="CDD" id="cd03250">
    <property type="entry name" value="ABCC_MRP_domain1"/>
    <property type="match status" value="1"/>
</dbReference>
<protein>
    <recommendedName>
        <fullName evidence="3">ABC-type xenobiotic transporter</fullName>
        <ecNumber evidence="3">7.6.2.2</ecNumber>
    </recommendedName>
</protein>
<evidence type="ECO:0000256" key="1">
    <source>
        <dbReference type="ARBA" id="ARBA00004141"/>
    </source>
</evidence>
<dbReference type="PANTHER" id="PTHR24223">
    <property type="entry name" value="ATP-BINDING CASSETTE SUB-FAMILY C"/>
    <property type="match status" value="1"/>
</dbReference>
<feature type="transmembrane region" description="Helical" evidence="13">
    <location>
        <begin position="145"/>
        <end position="166"/>
    </location>
</feature>
<evidence type="ECO:0000256" key="3">
    <source>
        <dbReference type="ARBA" id="ARBA00012191"/>
    </source>
</evidence>
<dbReference type="GO" id="GO:0016887">
    <property type="term" value="F:ATP hydrolysis activity"/>
    <property type="evidence" value="ECO:0007669"/>
    <property type="project" value="InterPro"/>
</dbReference>
<comment type="caution">
    <text evidence="16">The sequence shown here is derived from an EMBL/GenBank/DDBJ whole genome shotgun (WGS) entry which is preliminary data.</text>
</comment>
<keyword evidence="8" id="KW-0067">ATP-binding</keyword>
<gene>
    <name evidence="16" type="ORF">V9T40_013756</name>
</gene>
<feature type="transmembrane region" description="Helical" evidence="13">
    <location>
        <begin position="114"/>
        <end position="133"/>
    </location>
</feature>
<feature type="transmembrane region" description="Helical" evidence="13">
    <location>
        <begin position="540"/>
        <end position="561"/>
    </location>
</feature>
<comment type="subcellular location">
    <subcellularLocation>
        <location evidence="1">Membrane</location>
        <topology evidence="1">Multi-pass membrane protein</topology>
    </subcellularLocation>
</comment>
<feature type="transmembrane region" description="Helical" evidence="13">
    <location>
        <begin position="1177"/>
        <end position="1201"/>
    </location>
</feature>
<evidence type="ECO:0000256" key="11">
    <source>
        <dbReference type="ARBA" id="ARBA00023136"/>
    </source>
</evidence>
<organism evidence="16 17">
    <name type="scientific">Parthenolecanium corni</name>
    <dbReference type="NCBI Taxonomy" id="536013"/>
    <lineage>
        <taxon>Eukaryota</taxon>
        <taxon>Metazoa</taxon>
        <taxon>Ecdysozoa</taxon>
        <taxon>Arthropoda</taxon>
        <taxon>Hexapoda</taxon>
        <taxon>Insecta</taxon>
        <taxon>Pterygota</taxon>
        <taxon>Neoptera</taxon>
        <taxon>Paraneoptera</taxon>
        <taxon>Hemiptera</taxon>
        <taxon>Sternorrhyncha</taxon>
        <taxon>Coccoidea</taxon>
        <taxon>Coccidae</taxon>
        <taxon>Parthenolecanium</taxon>
    </lineage>
</organism>
<dbReference type="InterPro" id="IPR050173">
    <property type="entry name" value="ABC_transporter_C-like"/>
</dbReference>
<name>A0AAN9Y2X3_9HEMI</name>
<comment type="similarity">
    <text evidence="2">Belongs to the ABC transporter superfamily. ABCC family. Conjugate transporter (TC 3.A.1.208) subfamily.</text>
</comment>
<dbReference type="SUPFAM" id="SSF52540">
    <property type="entry name" value="P-loop containing nucleoside triphosphate hydrolases"/>
    <property type="match status" value="2"/>
</dbReference>
<keyword evidence="9" id="KW-1278">Translocase</keyword>
<dbReference type="InterPro" id="IPR027417">
    <property type="entry name" value="P-loop_NTPase"/>
</dbReference>
<dbReference type="SUPFAM" id="SSF90123">
    <property type="entry name" value="ABC transporter transmembrane region"/>
    <property type="match status" value="2"/>
</dbReference>
<feature type="transmembrane region" description="Helical" evidence="13">
    <location>
        <begin position="351"/>
        <end position="374"/>
    </location>
</feature>
<dbReference type="PROSITE" id="PS50893">
    <property type="entry name" value="ABC_TRANSPORTER_2"/>
    <property type="match status" value="2"/>
</dbReference>
<evidence type="ECO:0000256" key="13">
    <source>
        <dbReference type="SAM" id="Phobius"/>
    </source>
</evidence>
<comment type="catalytic activity">
    <reaction evidence="12">
        <text>ATP + H2O + xenobioticSide 1 = ADP + phosphate + xenobioticSide 2.</text>
        <dbReference type="EC" id="7.6.2.2"/>
    </reaction>
</comment>
<feature type="transmembrane region" description="Helical" evidence="13">
    <location>
        <begin position="41"/>
        <end position="62"/>
    </location>
</feature>
<evidence type="ECO:0000259" key="15">
    <source>
        <dbReference type="PROSITE" id="PS50929"/>
    </source>
</evidence>
<evidence type="ECO:0000256" key="6">
    <source>
        <dbReference type="ARBA" id="ARBA00022737"/>
    </source>
</evidence>
<feature type="domain" description="ABC transporter" evidence="14">
    <location>
        <begin position="1243"/>
        <end position="1476"/>
    </location>
</feature>
<dbReference type="Proteomes" id="UP001367676">
    <property type="component" value="Unassembled WGS sequence"/>
</dbReference>
<dbReference type="InterPro" id="IPR011527">
    <property type="entry name" value="ABC1_TM_dom"/>
</dbReference>
<keyword evidence="17" id="KW-1185">Reference proteome</keyword>
<feature type="domain" description="ABC transporter" evidence="14">
    <location>
        <begin position="629"/>
        <end position="853"/>
    </location>
</feature>
<keyword evidence="6" id="KW-0677">Repeat</keyword>
<feature type="transmembrane region" description="Helical" evidence="13">
    <location>
        <begin position="454"/>
        <end position="473"/>
    </location>
</feature>
<evidence type="ECO:0000313" key="16">
    <source>
        <dbReference type="EMBL" id="KAK7582311.1"/>
    </source>
</evidence>
<feature type="transmembrane region" description="Helical" evidence="13">
    <location>
        <begin position="1152"/>
        <end position="1171"/>
    </location>
</feature>
<dbReference type="InterPro" id="IPR003593">
    <property type="entry name" value="AAA+_ATPase"/>
</dbReference>
<feature type="transmembrane region" description="Helical" evidence="13">
    <location>
        <begin position="567"/>
        <end position="591"/>
    </location>
</feature>
<dbReference type="InterPro" id="IPR003439">
    <property type="entry name" value="ABC_transporter-like_ATP-bd"/>
</dbReference>
<evidence type="ECO:0000256" key="10">
    <source>
        <dbReference type="ARBA" id="ARBA00022989"/>
    </source>
</evidence>
<keyword evidence="11 13" id="KW-0472">Membrane</keyword>
<feature type="transmembrane region" description="Helical" evidence="13">
    <location>
        <begin position="315"/>
        <end position="336"/>
    </location>
</feature>
<dbReference type="PROSITE" id="PS00211">
    <property type="entry name" value="ABC_TRANSPORTER_1"/>
    <property type="match status" value="2"/>
</dbReference>
<dbReference type="GO" id="GO:0008559">
    <property type="term" value="F:ABC-type xenobiotic transporter activity"/>
    <property type="evidence" value="ECO:0007669"/>
    <property type="project" value="UniProtKB-EC"/>
</dbReference>
<dbReference type="GO" id="GO:0016020">
    <property type="term" value="C:membrane"/>
    <property type="evidence" value="ECO:0007669"/>
    <property type="project" value="UniProtKB-SubCell"/>
</dbReference>
<keyword evidence="5 13" id="KW-0812">Transmembrane</keyword>
<evidence type="ECO:0000256" key="8">
    <source>
        <dbReference type="ARBA" id="ARBA00022840"/>
    </source>
</evidence>
<evidence type="ECO:0000313" key="17">
    <source>
        <dbReference type="Proteomes" id="UP001367676"/>
    </source>
</evidence>
<dbReference type="EC" id="7.6.2.2" evidence="3"/>
<keyword evidence="4" id="KW-0813">Transport</keyword>
<feature type="transmembrane region" description="Helical" evidence="13">
    <location>
        <begin position="1059"/>
        <end position="1076"/>
    </location>
</feature>
<evidence type="ECO:0000256" key="2">
    <source>
        <dbReference type="ARBA" id="ARBA00009726"/>
    </source>
</evidence>
<dbReference type="SMART" id="SM00382">
    <property type="entry name" value="AAA"/>
    <property type="match status" value="2"/>
</dbReference>
<proteinExistence type="inferred from homology"/>
<dbReference type="FunFam" id="3.40.50.300:FF:000838">
    <property type="entry name" value="ABC multidrug transporter (Eurofung)"/>
    <property type="match status" value="1"/>
</dbReference>
<feature type="transmembrane region" description="Helical" evidence="13">
    <location>
        <begin position="961"/>
        <end position="983"/>
    </location>
</feature>
<evidence type="ECO:0000259" key="14">
    <source>
        <dbReference type="PROSITE" id="PS50893"/>
    </source>
</evidence>
<evidence type="ECO:0000256" key="9">
    <source>
        <dbReference type="ARBA" id="ARBA00022967"/>
    </source>
</evidence>
<dbReference type="FunFam" id="3.40.50.300:FF:000973">
    <property type="entry name" value="Multidrug resistance-associated protein 4"/>
    <property type="match status" value="1"/>
</dbReference>
<dbReference type="PROSITE" id="PS50929">
    <property type="entry name" value="ABC_TM1F"/>
    <property type="match status" value="2"/>
</dbReference>
<dbReference type="CDD" id="cd18605">
    <property type="entry name" value="ABC_6TM_MRP7_D2_like"/>
    <property type="match status" value="1"/>
</dbReference>
<dbReference type="InterPro" id="IPR036640">
    <property type="entry name" value="ABC1_TM_sf"/>
</dbReference>
<evidence type="ECO:0000256" key="7">
    <source>
        <dbReference type="ARBA" id="ARBA00022741"/>
    </source>
</evidence>
<dbReference type="Pfam" id="PF00005">
    <property type="entry name" value="ABC_tran"/>
    <property type="match status" value="2"/>
</dbReference>